<evidence type="ECO:0000256" key="1">
    <source>
        <dbReference type="ARBA" id="ARBA00009919"/>
    </source>
</evidence>
<evidence type="ECO:0000313" key="14">
    <source>
        <dbReference type="EMBL" id="MBK9719004.1"/>
    </source>
</evidence>
<accession>A0A9D7XEE9</accession>
<evidence type="ECO:0000256" key="3">
    <source>
        <dbReference type="ARBA" id="ARBA00022741"/>
    </source>
</evidence>
<comment type="function">
    <text evidence="6">Catalyzes the adenylation by ATP of the carboxyl group of the C-terminal glycine of sulfur carrier protein MoaD.</text>
</comment>
<evidence type="ECO:0000256" key="10">
    <source>
        <dbReference type="ARBA" id="ARBA00075110"/>
    </source>
</evidence>
<feature type="domain" description="Rhodanese" evidence="13">
    <location>
        <begin position="287"/>
        <end position="369"/>
    </location>
</feature>
<evidence type="ECO:0000256" key="11">
    <source>
        <dbReference type="ARBA" id="ARBA00075328"/>
    </source>
</evidence>
<dbReference type="Proteomes" id="UP000808349">
    <property type="component" value="Unassembled WGS sequence"/>
</dbReference>
<evidence type="ECO:0000256" key="7">
    <source>
        <dbReference type="ARBA" id="ARBA00063809"/>
    </source>
</evidence>
<evidence type="ECO:0000313" key="15">
    <source>
        <dbReference type="Proteomes" id="UP000808349"/>
    </source>
</evidence>
<dbReference type="GO" id="GO:0004792">
    <property type="term" value="F:thiosulfate-cyanide sulfurtransferase activity"/>
    <property type="evidence" value="ECO:0007669"/>
    <property type="project" value="TreeGrafter"/>
</dbReference>
<dbReference type="FunFam" id="3.40.50.720:FF:000033">
    <property type="entry name" value="Adenylyltransferase and sulfurtransferase MOCS3"/>
    <property type="match status" value="1"/>
</dbReference>
<dbReference type="InterPro" id="IPR000594">
    <property type="entry name" value="ThiF_NAD_FAD-bd"/>
</dbReference>
<dbReference type="InterPro" id="IPR045886">
    <property type="entry name" value="ThiF/MoeB/HesA"/>
</dbReference>
<comment type="subunit">
    <text evidence="7">Homodimer. Forms a stable heterotetrameric complex of 2 MoeB and 2 MoaD during adenylation of MoaD.</text>
</comment>
<organism evidence="14 15">
    <name type="scientific">Candidatus Defluviibacterium haderslevense</name>
    <dbReference type="NCBI Taxonomy" id="2981993"/>
    <lineage>
        <taxon>Bacteria</taxon>
        <taxon>Pseudomonadati</taxon>
        <taxon>Bacteroidota</taxon>
        <taxon>Saprospiria</taxon>
        <taxon>Saprospirales</taxon>
        <taxon>Saprospiraceae</taxon>
        <taxon>Candidatus Defluviibacterium</taxon>
    </lineage>
</organism>
<dbReference type="GO" id="GO:0005829">
    <property type="term" value="C:cytosol"/>
    <property type="evidence" value="ECO:0007669"/>
    <property type="project" value="TreeGrafter"/>
</dbReference>
<evidence type="ECO:0000256" key="12">
    <source>
        <dbReference type="ARBA" id="ARBA00078531"/>
    </source>
</evidence>
<evidence type="ECO:0000256" key="4">
    <source>
        <dbReference type="ARBA" id="ARBA00022840"/>
    </source>
</evidence>
<dbReference type="SUPFAM" id="SSF69572">
    <property type="entry name" value="Activating enzymes of the ubiquitin-like proteins"/>
    <property type="match status" value="1"/>
</dbReference>
<comment type="similarity">
    <text evidence="1">Belongs to the HesA/MoeB/ThiF family.</text>
</comment>
<evidence type="ECO:0000256" key="5">
    <source>
        <dbReference type="ARBA" id="ARBA00052218"/>
    </source>
</evidence>
<dbReference type="InterPro" id="IPR035985">
    <property type="entry name" value="Ubiquitin-activating_enz"/>
</dbReference>
<dbReference type="CDD" id="cd00757">
    <property type="entry name" value="ThiF_MoeB_HesA_family"/>
    <property type="match status" value="1"/>
</dbReference>
<comment type="caution">
    <text evidence="14">The sequence shown here is derived from an EMBL/GenBank/DDBJ whole genome shotgun (WGS) entry which is preliminary data.</text>
</comment>
<sequence>MSLLKNNNRYDRQIRLKEFGQTAQDNLNRAKVLVIGAGGLGCPALQYLASAGVGTIGIVDFDRVELSNLQRQILFNMEDIGKLKAESAATKISALNPEIQVHVYSFKITNQNALDIIVEYDIVIDGSDDFATRYLVNDACVLLNKPLVYGAVLRFEGQIGVFNVANLTIGTKSNYRDLFPVPPASQSNISCNELGVLGVVPGIIGTMQAAEAIKILTNIGNPLSNKILTYDVLKNEFYEFQITENKGHSHQIPKDRTEFQAYNYEWFCSTHEPSLEINITEFNKMRLNEELTIIDVRELYEQPVELEFPVIRIPLSRWEEDLHMISTNHTIVVVCQSGVRSLTAVKKLKVLFPDQYIYSLQGGIHALKK</sequence>
<dbReference type="NCBIfam" id="NF004281">
    <property type="entry name" value="PRK05690.1"/>
    <property type="match status" value="1"/>
</dbReference>
<dbReference type="GO" id="GO:0008146">
    <property type="term" value="F:sulfotransferase activity"/>
    <property type="evidence" value="ECO:0007669"/>
    <property type="project" value="TreeGrafter"/>
</dbReference>
<dbReference type="PANTHER" id="PTHR10953">
    <property type="entry name" value="UBIQUITIN-ACTIVATING ENZYME E1"/>
    <property type="match status" value="1"/>
</dbReference>
<reference evidence="14 15" key="1">
    <citation type="submission" date="2020-10" db="EMBL/GenBank/DDBJ databases">
        <title>Connecting structure to function with the recovery of over 1000 high-quality activated sludge metagenome-assembled genomes encoding full-length rRNA genes using long-read sequencing.</title>
        <authorList>
            <person name="Singleton C.M."/>
            <person name="Petriglieri F."/>
            <person name="Kristensen J.M."/>
            <person name="Kirkegaard R.H."/>
            <person name="Michaelsen T.Y."/>
            <person name="Andersen M.H."/>
            <person name="Karst S.M."/>
            <person name="Dueholm M.S."/>
            <person name="Nielsen P.H."/>
            <person name="Albertsen M."/>
        </authorList>
    </citation>
    <scope>NUCLEOTIDE SEQUENCE [LARGE SCALE GENOMIC DNA]</scope>
    <source>
        <strain evidence="14">Ribe_18-Q3-R11-54_BAT3C.373</strain>
    </source>
</reference>
<evidence type="ECO:0000256" key="8">
    <source>
        <dbReference type="ARBA" id="ARBA00066884"/>
    </source>
</evidence>
<dbReference type="GO" id="GO:0008641">
    <property type="term" value="F:ubiquitin-like modifier activating enzyme activity"/>
    <property type="evidence" value="ECO:0007669"/>
    <property type="project" value="InterPro"/>
</dbReference>
<dbReference type="PANTHER" id="PTHR10953:SF102">
    <property type="entry name" value="ADENYLYLTRANSFERASE AND SULFURTRANSFERASE MOCS3"/>
    <property type="match status" value="1"/>
</dbReference>
<keyword evidence="4" id="KW-0067">ATP-binding</keyword>
<dbReference type="EC" id="2.7.7.80" evidence="8"/>
<dbReference type="EMBL" id="JADKFW010000014">
    <property type="protein sequence ID" value="MBK9719004.1"/>
    <property type="molecule type" value="Genomic_DNA"/>
</dbReference>
<evidence type="ECO:0000256" key="6">
    <source>
        <dbReference type="ARBA" id="ARBA00055169"/>
    </source>
</evidence>
<dbReference type="GO" id="GO:0005524">
    <property type="term" value="F:ATP binding"/>
    <property type="evidence" value="ECO:0007669"/>
    <property type="project" value="UniProtKB-KW"/>
</dbReference>
<evidence type="ECO:0000259" key="13">
    <source>
        <dbReference type="PROSITE" id="PS50206"/>
    </source>
</evidence>
<proteinExistence type="inferred from homology"/>
<dbReference type="InterPro" id="IPR001763">
    <property type="entry name" value="Rhodanese-like_dom"/>
</dbReference>
<dbReference type="CDD" id="cd00158">
    <property type="entry name" value="RHOD"/>
    <property type="match status" value="1"/>
</dbReference>
<dbReference type="Pfam" id="PF00899">
    <property type="entry name" value="ThiF"/>
    <property type="match status" value="1"/>
</dbReference>
<evidence type="ECO:0000256" key="9">
    <source>
        <dbReference type="ARBA" id="ARBA00073635"/>
    </source>
</evidence>
<comment type="catalytic activity">
    <reaction evidence="5">
        <text>[molybdopterin-synthase sulfur-carrier protein]-C-terminal Gly-Gly + ATP + H(+) = [molybdopterin-synthase sulfur-carrier protein]-C-terminal Gly-Gly-AMP + diphosphate</text>
        <dbReference type="Rhea" id="RHEA:43616"/>
        <dbReference type="Rhea" id="RHEA-COMP:12159"/>
        <dbReference type="Rhea" id="RHEA-COMP:12202"/>
        <dbReference type="ChEBI" id="CHEBI:15378"/>
        <dbReference type="ChEBI" id="CHEBI:30616"/>
        <dbReference type="ChEBI" id="CHEBI:33019"/>
        <dbReference type="ChEBI" id="CHEBI:90618"/>
        <dbReference type="ChEBI" id="CHEBI:90778"/>
        <dbReference type="EC" id="2.7.7.80"/>
    </reaction>
</comment>
<gene>
    <name evidence="14" type="ORF">IPO85_16115</name>
</gene>
<dbReference type="AlphaFoldDB" id="A0A9D7XEE9"/>
<dbReference type="Gene3D" id="3.40.250.10">
    <property type="entry name" value="Rhodanese-like domain"/>
    <property type="match status" value="1"/>
</dbReference>
<dbReference type="InterPro" id="IPR036873">
    <property type="entry name" value="Rhodanese-like_dom_sf"/>
</dbReference>
<dbReference type="PROSITE" id="PS50206">
    <property type="entry name" value="RHODANESE_3"/>
    <property type="match status" value="1"/>
</dbReference>
<keyword evidence="2" id="KW-0808">Transferase</keyword>
<dbReference type="Gene3D" id="3.40.50.720">
    <property type="entry name" value="NAD(P)-binding Rossmann-like Domain"/>
    <property type="match status" value="1"/>
</dbReference>
<keyword evidence="3" id="KW-0547">Nucleotide-binding</keyword>
<name>A0A9D7XEE9_9BACT</name>
<evidence type="ECO:0000256" key="2">
    <source>
        <dbReference type="ARBA" id="ARBA00022679"/>
    </source>
</evidence>
<protein>
    <recommendedName>
        <fullName evidence="9">Molybdopterin-synthase adenylyltransferase</fullName>
        <ecNumber evidence="8">2.7.7.80</ecNumber>
    </recommendedName>
    <alternativeName>
        <fullName evidence="12">MoaD protein adenylase</fullName>
    </alternativeName>
    <alternativeName>
        <fullName evidence="10">Molybdopterin-converting factor subunit 1 adenylase</fullName>
    </alternativeName>
    <alternativeName>
        <fullName evidence="11">Sulfur carrier protein MoaD adenylyltransferase</fullName>
    </alternativeName>
</protein>
<dbReference type="GO" id="GO:0061605">
    <property type="term" value="F:molybdopterin-synthase adenylyltransferase activity"/>
    <property type="evidence" value="ECO:0007669"/>
    <property type="project" value="UniProtKB-EC"/>
</dbReference>